<gene>
    <name evidence="6" type="ORF">HW115_13995</name>
</gene>
<feature type="transmembrane region" description="Helical" evidence="5">
    <location>
        <begin position="68"/>
        <end position="92"/>
    </location>
</feature>
<dbReference type="AlphaFoldDB" id="A0A851GLM1"/>
<evidence type="ECO:0000256" key="3">
    <source>
        <dbReference type="ARBA" id="ARBA00022989"/>
    </source>
</evidence>
<keyword evidence="4 5" id="KW-0472">Membrane</keyword>
<keyword evidence="2 5" id="KW-0812">Transmembrane</keyword>
<name>A0A851GLM1_9BACT</name>
<comment type="subcellular location">
    <subcellularLocation>
        <location evidence="1">Membrane</location>
        <topology evidence="1">Multi-pass membrane protein</topology>
    </subcellularLocation>
</comment>
<dbReference type="Pfam" id="PF02674">
    <property type="entry name" value="Colicin_V"/>
    <property type="match status" value="1"/>
</dbReference>
<reference evidence="6 7" key="1">
    <citation type="submission" date="2020-07" db="EMBL/GenBank/DDBJ databases">
        <title>Roseicoccus Jingziensis gen. nov., sp. nov., isolated from coastal seawater.</title>
        <authorList>
            <person name="Feng X."/>
        </authorList>
    </citation>
    <scope>NUCLEOTIDE SEQUENCE [LARGE SCALE GENOMIC DNA]</scope>
    <source>
        <strain evidence="6 7">N1E253</strain>
    </source>
</reference>
<protein>
    <submittedName>
        <fullName evidence="6">CvpA family protein</fullName>
    </submittedName>
</protein>
<dbReference type="InterPro" id="IPR003825">
    <property type="entry name" value="Colicin-V_CvpA"/>
</dbReference>
<dbReference type="GO" id="GO:0016020">
    <property type="term" value="C:membrane"/>
    <property type="evidence" value="ECO:0007669"/>
    <property type="project" value="UniProtKB-SubCell"/>
</dbReference>
<dbReference type="RefSeq" id="WP_178933527.1">
    <property type="nucleotide sequence ID" value="NZ_JACBAZ010000005.1"/>
</dbReference>
<feature type="transmembrane region" description="Helical" evidence="5">
    <location>
        <begin position="104"/>
        <end position="125"/>
    </location>
</feature>
<evidence type="ECO:0000313" key="6">
    <source>
        <dbReference type="EMBL" id="NWK56731.1"/>
    </source>
</evidence>
<proteinExistence type="predicted"/>
<keyword evidence="3 5" id="KW-1133">Transmembrane helix</keyword>
<evidence type="ECO:0000256" key="1">
    <source>
        <dbReference type="ARBA" id="ARBA00004141"/>
    </source>
</evidence>
<dbReference type="EMBL" id="JACBAZ010000005">
    <property type="protein sequence ID" value="NWK56731.1"/>
    <property type="molecule type" value="Genomic_DNA"/>
</dbReference>
<feature type="transmembrane region" description="Helical" evidence="5">
    <location>
        <begin position="6"/>
        <end position="25"/>
    </location>
</feature>
<organism evidence="6 7">
    <name type="scientific">Oceaniferula marina</name>
    <dbReference type="NCBI Taxonomy" id="2748318"/>
    <lineage>
        <taxon>Bacteria</taxon>
        <taxon>Pseudomonadati</taxon>
        <taxon>Verrucomicrobiota</taxon>
        <taxon>Verrucomicrobiia</taxon>
        <taxon>Verrucomicrobiales</taxon>
        <taxon>Verrucomicrobiaceae</taxon>
        <taxon>Oceaniferula</taxon>
    </lineage>
</organism>
<feature type="transmembrane region" description="Helical" evidence="5">
    <location>
        <begin position="32"/>
        <end position="48"/>
    </location>
</feature>
<keyword evidence="7" id="KW-1185">Reference proteome</keyword>
<sequence>MNFQELGLTEIIAICILALAVVGFLKGLFRTVSALICLGIAGYAALWGNEHAHDFTASWTHAIPAIWAPKIVALATGLVVFFVCRYLLNFLVDPFDDSQTGRKIGFGLPAAALSLVAGLVLLWLACTGIRYASSLSELRDVQRMLSVDQAAEVEHTSVLLLRAQRAIDDSSLGLWQRKSDPFYHSDKLPLSKLLILYHHEPSRVELLKNRSVSQFLNQPEFIKLAYSPELKHYAQSGKPRDVYNAKATQEALTNESLMQQFQQLDLDKLRSTYAQSSP</sequence>
<accession>A0A851GLM1</accession>
<dbReference type="GO" id="GO:0009403">
    <property type="term" value="P:toxin biosynthetic process"/>
    <property type="evidence" value="ECO:0007669"/>
    <property type="project" value="InterPro"/>
</dbReference>
<evidence type="ECO:0000313" key="7">
    <source>
        <dbReference type="Proteomes" id="UP000557872"/>
    </source>
</evidence>
<evidence type="ECO:0000256" key="2">
    <source>
        <dbReference type="ARBA" id="ARBA00022692"/>
    </source>
</evidence>
<dbReference type="Proteomes" id="UP000557872">
    <property type="component" value="Unassembled WGS sequence"/>
</dbReference>
<comment type="caution">
    <text evidence="6">The sequence shown here is derived from an EMBL/GenBank/DDBJ whole genome shotgun (WGS) entry which is preliminary data.</text>
</comment>
<evidence type="ECO:0000256" key="4">
    <source>
        <dbReference type="ARBA" id="ARBA00023136"/>
    </source>
</evidence>
<evidence type="ECO:0000256" key="5">
    <source>
        <dbReference type="SAM" id="Phobius"/>
    </source>
</evidence>